<protein>
    <recommendedName>
        <fullName evidence="7 8">Ribonuclease P protein component</fullName>
        <shortName evidence="7">RNase P protein</shortName>
        <shortName evidence="7">RNaseP protein</shortName>
        <ecNumber evidence="7 8">3.1.26.5</ecNumber>
    </recommendedName>
    <alternativeName>
        <fullName evidence="7">Protein C5</fullName>
    </alternativeName>
</protein>
<dbReference type="GO" id="GO:0004526">
    <property type="term" value="F:ribonuclease P activity"/>
    <property type="evidence" value="ECO:0007669"/>
    <property type="project" value="UniProtKB-UniRule"/>
</dbReference>
<dbReference type="KEGG" id="snay:FZC37_01015"/>
<dbReference type="HAMAP" id="MF_00227">
    <property type="entry name" value="RNase_P"/>
    <property type="match status" value="1"/>
</dbReference>
<proteinExistence type="inferred from homology"/>
<comment type="function">
    <text evidence="1 7">RNaseP catalyzes the removal of the 5'-leader sequence from pre-tRNA to produce the mature 5'-terminus. It can also cleave other RNA substrates such as 4.5S RNA. The protein component plays an auxiliary but essential role in vivo by binding to the 5'-leader sequence and broadening the substrate specificity of the ribozyme.</text>
</comment>
<keyword evidence="6 7" id="KW-0694">RNA-binding</keyword>
<dbReference type="InterPro" id="IPR020568">
    <property type="entry name" value="Ribosomal_Su5_D2-typ_SF"/>
</dbReference>
<evidence type="ECO:0000313" key="9">
    <source>
        <dbReference type="EMBL" id="QEK39519.1"/>
    </source>
</evidence>
<keyword evidence="10" id="KW-1185">Reference proteome</keyword>
<keyword evidence="3 7" id="KW-0540">Nuclease</keyword>
<organism evidence="9 10">
    <name type="scientific">Candidatus Sneabacter namystus</name>
    <dbReference type="NCBI Taxonomy" id="2601646"/>
    <lineage>
        <taxon>Bacteria</taxon>
        <taxon>Pseudomonadati</taxon>
        <taxon>Pseudomonadota</taxon>
        <taxon>Alphaproteobacteria</taxon>
        <taxon>Rickettsiales</taxon>
        <taxon>Rickettsiaceae</taxon>
        <taxon>Rickettsieae</taxon>
        <taxon>Candidatus Sneabacter</taxon>
    </lineage>
</organism>
<evidence type="ECO:0000256" key="7">
    <source>
        <dbReference type="HAMAP-Rule" id="MF_00227"/>
    </source>
</evidence>
<dbReference type="GO" id="GO:0042781">
    <property type="term" value="F:3'-tRNA processing endoribonuclease activity"/>
    <property type="evidence" value="ECO:0007669"/>
    <property type="project" value="TreeGrafter"/>
</dbReference>
<dbReference type="Gene3D" id="3.30.230.10">
    <property type="match status" value="1"/>
</dbReference>
<dbReference type="InterPro" id="IPR000100">
    <property type="entry name" value="RNase_P"/>
</dbReference>
<sequence length="120" mass="13448">MINVSIKGFSSIRSRRHFCAILGYGSKVVSKSLVVRALFDQCAEEGVRFGIRVSRKVGGAVHRNLIRRRIRSIVVDALSSSYREGIYLISARPGAALCNFSRLKQDLKYSIKILFSKAQQ</sequence>
<evidence type="ECO:0000256" key="2">
    <source>
        <dbReference type="ARBA" id="ARBA00022694"/>
    </source>
</evidence>
<evidence type="ECO:0000313" key="10">
    <source>
        <dbReference type="Proteomes" id="UP000323844"/>
    </source>
</evidence>
<evidence type="ECO:0000256" key="1">
    <source>
        <dbReference type="ARBA" id="ARBA00002663"/>
    </source>
</evidence>
<evidence type="ECO:0000256" key="8">
    <source>
        <dbReference type="NCBIfam" id="TIGR00188"/>
    </source>
</evidence>
<dbReference type="GO" id="GO:0030677">
    <property type="term" value="C:ribonuclease P complex"/>
    <property type="evidence" value="ECO:0007669"/>
    <property type="project" value="TreeGrafter"/>
</dbReference>
<dbReference type="EMBL" id="CP043312">
    <property type="protein sequence ID" value="QEK39519.1"/>
    <property type="molecule type" value="Genomic_DNA"/>
</dbReference>
<dbReference type="PANTHER" id="PTHR33992">
    <property type="entry name" value="RIBONUCLEASE P PROTEIN COMPONENT"/>
    <property type="match status" value="1"/>
</dbReference>
<dbReference type="EC" id="3.1.26.5" evidence="7 8"/>
<dbReference type="GO" id="GO:0000049">
    <property type="term" value="F:tRNA binding"/>
    <property type="evidence" value="ECO:0007669"/>
    <property type="project" value="UniProtKB-UniRule"/>
</dbReference>
<keyword evidence="5 7" id="KW-0378">Hydrolase</keyword>
<comment type="similarity">
    <text evidence="7">Belongs to the RnpA family.</text>
</comment>
<evidence type="ECO:0000256" key="6">
    <source>
        <dbReference type="ARBA" id="ARBA00022884"/>
    </source>
</evidence>
<dbReference type="PANTHER" id="PTHR33992:SF1">
    <property type="entry name" value="RIBONUCLEASE P PROTEIN COMPONENT"/>
    <property type="match status" value="1"/>
</dbReference>
<dbReference type="NCBIfam" id="TIGR00188">
    <property type="entry name" value="rnpA"/>
    <property type="match status" value="1"/>
</dbReference>
<accession>A0A5C0UIA9</accession>
<comment type="catalytic activity">
    <reaction evidence="7">
        <text>Endonucleolytic cleavage of RNA, removing 5'-extranucleotides from tRNA precursor.</text>
        <dbReference type="EC" id="3.1.26.5"/>
    </reaction>
</comment>
<dbReference type="InterPro" id="IPR014721">
    <property type="entry name" value="Ribsml_uS5_D2-typ_fold_subgr"/>
</dbReference>
<reference evidence="9 10" key="1">
    <citation type="submission" date="2019-08" db="EMBL/GenBank/DDBJ databases">
        <title>Highly reduced genomes of protist endosymbionts show evolutionary convergence.</title>
        <authorList>
            <person name="George E."/>
            <person name="Husnik F."/>
            <person name="Tashyreva D."/>
            <person name="Prokopchuk G."/>
            <person name="Horak A."/>
            <person name="Kwong W.K."/>
            <person name="Lukes J."/>
            <person name="Keeling P.J."/>
        </authorList>
    </citation>
    <scope>NUCLEOTIDE SEQUENCE [LARGE SCALE GENOMIC DNA]</scope>
    <source>
        <strain evidence="9">1621</strain>
    </source>
</reference>
<dbReference type="OrthoDB" id="7161731at2"/>
<keyword evidence="2 7" id="KW-0819">tRNA processing</keyword>
<dbReference type="PROSITE" id="PS00648">
    <property type="entry name" value="RIBONUCLEASE_P"/>
    <property type="match status" value="1"/>
</dbReference>
<evidence type="ECO:0000256" key="5">
    <source>
        <dbReference type="ARBA" id="ARBA00022801"/>
    </source>
</evidence>
<comment type="subunit">
    <text evidence="7">Consists of a catalytic RNA component (M1 or rnpB) and a protein subunit.</text>
</comment>
<dbReference type="SUPFAM" id="SSF54211">
    <property type="entry name" value="Ribosomal protein S5 domain 2-like"/>
    <property type="match status" value="1"/>
</dbReference>
<dbReference type="GO" id="GO:0001682">
    <property type="term" value="P:tRNA 5'-leader removal"/>
    <property type="evidence" value="ECO:0007669"/>
    <property type="project" value="UniProtKB-UniRule"/>
</dbReference>
<dbReference type="Pfam" id="PF00825">
    <property type="entry name" value="Ribonuclease_P"/>
    <property type="match status" value="1"/>
</dbReference>
<evidence type="ECO:0000256" key="3">
    <source>
        <dbReference type="ARBA" id="ARBA00022722"/>
    </source>
</evidence>
<dbReference type="Proteomes" id="UP000323844">
    <property type="component" value="Chromosome"/>
</dbReference>
<dbReference type="InterPro" id="IPR020539">
    <property type="entry name" value="RNase_P_CS"/>
</dbReference>
<evidence type="ECO:0000256" key="4">
    <source>
        <dbReference type="ARBA" id="ARBA00022759"/>
    </source>
</evidence>
<gene>
    <name evidence="7 9" type="primary">rnpA</name>
    <name evidence="9" type="ORF">FZC37_01015</name>
</gene>
<keyword evidence="4 7" id="KW-0255">Endonuclease</keyword>
<name>A0A5C0UIA9_9RICK</name>
<dbReference type="AlphaFoldDB" id="A0A5C0UIA9"/>